<dbReference type="PANTHER" id="PTHR47649:SF1">
    <property type="entry name" value="RIBONUCLEASE D"/>
    <property type="match status" value="1"/>
</dbReference>
<dbReference type="InterPro" id="IPR036397">
    <property type="entry name" value="RNaseH_sf"/>
</dbReference>
<dbReference type="SMART" id="SM00474">
    <property type="entry name" value="35EXOc"/>
    <property type="match status" value="1"/>
</dbReference>
<name>A0A518BHU9_9BACT</name>
<dbReference type="GO" id="GO:0006139">
    <property type="term" value="P:nucleobase-containing compound metabolic process"/>
    <property type="evidence" value="ECO:0007669"/>
    <property type="project" value="InterPro"/>
</dbReference>
<dbReference type="InterPro" id="IPR051086">
    <property type="entry name" value="RNase_D-like"/>
</dbReference>
<dbReference type="InterPro" id="IPR012337">
    <property type="entry name" value="RNaseH-like_sf"/>
</dbReference>
<evidence type="ECO:0000313" key="2">
    <source>
        <dbReference type="EMBL" id="QDU66513.1"/>
    </source>
</evidence>
<dbReference type="KEGG" id="pbap:Pla133_15880"/>
<feature type="domain" description="HRDC" evidence="1">
    <location>
        <begin position="308"/>
        <end position="388"/>
    </location>
</feature>
<dbReference type="GO" id="GO:0000166">
    <property type="term" value="F:nucleotide binding"/>
    <property type="evidence" value="ECO:0007669"/>
    <property type="project" value="InterPro"/>
</dbReference>
<dbReference type="Gene3D" id="1.10.150.80">
    <property type="entry name" value="HRDC domain"/>
    <property type="match status" value="2"/>
</dbReference>
<evidence type="ECO:0000259" key="1">
    <source>
        <dbReference type="PROSITE" id="PS50967"/>
    </source>
</evidence>
<dbReference type="InterPro" id="IPR044876">
    <property type="entry name" value="HRDC_dom_sf"/>
</dbReference>
<dbReference type="SMART" id="SM00341">
    <property type="entry name" value="HRDC"/>
    <property type="match status" value="2"/>
</dbReference>
<dbReference type="AlphaFoldDB" id="A0A518BHU9"/>
<dbReference type="GO" id="GO:0008408">
    <property type="term" value="F:3'-5' exonuclease activity"/>
    <property type="evidence" value="ECO:0007669"/>
    <property type="project" value="InterPro"/>
</dbReference>
<evidence type="ECO:0000313" key="3">
    <source>
        <dbReference type="Proteomes" id="UP000316921"/>
    </source>
</evidence>
<dbReference type="EMBL" id="CP036287">
    <property type="protein sequence ID" value="QDU66513.1"/>
    <property type="molecule type" value="Genomic_DNA"/>
</dbReference>
<proteinExistence type="predicted"/>
<sequence>MSLPPPTYVDDKRSFNALLDRLDDVDELAVDTEADSFFKHRERVCLIQITADGEDFIVDPLVGLDIEPLGEVFADPRRVKIFHDSEFDVLLLKRHHGFEFAELFDTRVALAAMGYESLGLAAALLDQFGVKLDKTQQLSDWGRRPLTDKQIGYARLDTHYLIELRERLEVMLDEVGRRHVMEAECDRLERLEPVDRPFEPDEYVRLKGARTLDRSQQAVLRALFIARERMAQERNVPPFKVLAHGGLVDLARACPKDAEGISRAAKINSSAANRLAKPLLAAIREGLDAGPIDSMPQLPPKDGTLGFDEFDHELHDRLKTLRKKLAERDRMDLSLVFNRKTLLDLVRSGARDREALARVEDLAAWQLEDYGADLIRVLEKFDRDRASGALDAKPRKRRPERRR</sequence>
<accession>A0A518BHU9</accession>
<dbReference type="EC" id="3.1.13.5" evidence="2"/>
<dbReference type="InterPro" id="IPR002121">
    <property type="entry name" value="HRDC_dom"/>
</dbReference>
<dbReference type="RefSeq" id="WP_419192226.1">
    <property type="nucleotide sequence ID" value="NZ_CP036287.1"/>
</dbReference>
<dbReference type="Pfam" id="PF01612">
    <property type="entry name" value="DNA_pol_A_exo1"/>
    <property type="match status" value="1"/>
</dbReference>
<keyword evidence="3" id="KW-1185">Reference proteome</keyword>
<dbReference type="Proteomes" id="UP000316921">
    <property type="component" value="Chromosome"/>
</dbReference>
<feature type="domain" description="HRDC" evidence="1">
    <location>
        <begin position="213"/>
        <end position="293"/>
    </location>
</feature>
<dbReference type="Pfam" id="PF00570">
    <property type="entry name" value="HRDC"/>
    <property type="match status" value="2"/>
</dbReference>
<dbReference type="PANTHER" id="PTHR47649">
    <property type="entry name" value="RIBONUCLEASE D"/>
    <property type="match status" value="1"/>
</dbReference>
<dbReference type="SUPFAM" id="SSF53098">
    <property type="entry name" value="Ribonuclease H-like"/>
    <property type="match status" value="1"/>
</dbReference>
<dbReference type="InterPro" id="IPR010997">
    <property type="entry name" value="HRDC-like_sf"/>
</dbReference>
<dbReference type="SUPFAM" id="SSF47819">
    <property type="entry name" value="HRDC-like"/>
    <property type="match status" value="2"/>
</dbReference>
<protein>
    <submittedName>
        <fullName evidence="2">Ribonuclease D</fullName>
        <ecNumber evidence="2">3.1.13.5</ecNumber>
    </submittedName>
</protein>
<organism evidence="2 3">
    <name type="scientific">Engelhardtia mirabilis</name>
    <dbReference type="NCBI Taxonomy" id="2528011"/>
    <lineage>
        <taxon>Bacteria</taxon>
        <taxon>Pseudomonadati</taxon>
        <taxon>Planctomycetota</taxon>
        <taxon>Planctomycetia</taxon>
        <taxon>Planctomycetia incertae sedis</taxon>
        <taxon>Engelhardtia</taxon>
    </lineage>
</organism>
<dbReference type="Gene3D" id="3.30.420.10">
    <property type="entry name" value="Ribonuclease H-like superfamily/Ribonuclease H"/>
    <property type="match status" value="1"/>
</dbReference>
<dbReference type="PROSITE" id="PS50967">
    <property type="entry name" value="HRDC"/>
    <property type="match status" value="2"/>
</dbReference>
<dbReference type="GO" id="GO:0003676">
    <property type="term" value="F:nucleic acid binding"/>
    <property type="evidence" value="ECO:0007669"/>
    <property type="project" value="InterPro"/>
</dbReference>
<keyword evidence="2" id="KW-0378">Hydrolase</keyword>
<gene>
    <name evidence="2" type="primary">rnd</name>
    <name evidence="2" type="ORF">Pla133_15880</name>
</gene>
<dbReference type="InterPro" id="IPR002562">
    <property type="entry name" value="3'-5'_exonuclease_dom"/>
</dbReference>
<dbReference type="GO" id="GO:0033890">
    <property type="term" value="F:ribonuclease D activity"/>
    <property type="evidence" value="ECO:0007669"/>
    <property type="project" value="UniProtKB-EC"/>
</dbReference>
<reference evidence="2 3" key="1">
    <citation type="submission" date="2019-02" db="EMBL/GenBank/DDBJ databases">
        <title>Deep-cultivation of Planctomycetes and their phenomic and genomic characterization uncovers novel biology.</title>
        <authorList>
            <person name="Wiegand S."/>
            <person name="Jogler M."/>
            <person name="Boedeker C."/>
            <person name="Pinto D."/>
            <person name="Vollmers J."/>
            <person name="Rivas-Marin E."/>
            <person name="Kohn T."/>
            <person name="Peeters S.H."/>
            <person name="Heuer A."/>
            <person name="Rast P."/>
            <person name="Oberbeckmann S."/>
            <person name="Bunk B."/>
            <person name="Jeske O."/>
            <person name="Meyerdierks A."/>
            <person name="Storesund J.E."/>
            <person name="Kallscheuer N."/>
            <person name="Luecker S."/>
            <person name="Lage O.M."/>
            <person name="Pohl T."/>
            <person name="Merkel B.J."/>
            <person name="Hornburger P."/>
            <person name="Mueller R.-W."/>
            <person name="Bruemmer F."/>
            <person name="Labrenz M."/>
            <person name="Spormann A.M."/>
            <person name="Op den Camp H."/>
            <person name="Overmann J."/>
            <person name="Amann R."/>
            <person name="Jetten M.S.M."/>
            <person name="Mascher T."/>
            <person name="Medema M.H."/>
            <person name="Devos D.P."/>
            <person name="Kaster A.-K."/>
            <person name="Ovreas L."/>
            <person name="Rohde M."/>
            <person name="Galperin M.Y."/>
            <person name="Jogler C."/>
        </authorList>
    </citation>
    <scope>NUCLEOTIDE SEQUENCE [LARGE SCALE GENOMIC DNA]</scope>
    <source>
        <strain evidence="2 3">Pla133</strain>
    </source>
</reference>
<dbReference type="CDD" id="cd06142">
    <property type="entry name" value="RNaseD_exo"/>
    <property type="match status" value="1"/>
</dbReference>